<feature type="repeat" description="WD" evidence="3">
    <location>
        <begin position="1062"/>
        <end position="1095"/>
    </location>
</feature>
<dbReference type="NCBIfam" id="NF047832">
    <property type="entry name" value="caspase_w_EACC1"/>
    <property type="match status" value="1"/>
</dbReference>
<dbReference type="SUPFAM" id="SSF52540">
    <property type="entry name" value="P-loop containing nucleoside triphosphate hydrolases"/>
    <property type="match status" value="1"/>
</dbReference>
<feature type="compositionally biased region" description="Basic residues" evidence="4">
    <location>
        <begin position="1373"/>
        <end position="1392"/>
    </location>
</feature>
<evidence type="ECO:0000313" key="6">
    <source>
        <dbReference type="EMBL" id="WMX44323.1"/>
    </source>
</evidence>
<dbReference type="PROSITE" id="PS50294">
    <property type="entry name" value="WD_REPEATS_REGION"/>
    <property type="match status" value="4"/>
</dbReference>
<feature type="repeat" description="WD" evidence="3">
    <location>
        <begin position="928"/>
        <end position="969"/>
    </location>
</feature>
<keyword evidence="2" id="KW-0677">Repeat</keyword>
<dbReference type="InterPro" id="IPR036322">
    <property type="entry name" value="WD40_repeat_dom_sf"/>
</dbReference>
<dbReference type="SMART" id="SM00320">
    <property type="entry name" value="WD40"/>
    <property type="match status" value="6"/>
</dbReference>
<evidence type="ECO:0000256" key="2">
    <source>
        <dbReference type="ARBA" id="ARBA00022737"/>
    </source>
</evidence>
<dbReference type="InterPro" id="IPR001680">
    <property type="entry name" value="WD40_rpt"/>
</dbReference>
<evidence type="ECO:0000256" key="4">
    <source>
        <dbReference type="SAM" id="MobiDB-lite"/>
    </source>
</evidence>
<feature type="region of interest" description="Disordered" evidence="4">
    <location>
        <begin position="1331"/>
        <end position="1399"/>
    </location>
</feature>
<feature type="repeat" description="WD" evidence="3">
    <location>
        <begin position="973"/>
        <end position="1014"/>
    </location>
</feature>
<dbReference type="PROSITE" id="PS50082">
    <property type="entry name" value="WD_REPEATS_2"/>
    <property type="match status" value="4"/>
</dbReference>
<gene>
    <name evidence="6" type="ORF">RGF97_04900</name>
</gene>
<evidence type="ECO:0000256" key="3">
    <source>
        <dbReference type="PROSITE-ProRule" id="PRU00221"/>
    </source>
</evidence>
<feature type="domain" description="Novel STAND NTPase 1" evidence="5">
    <location>
        <begin position="269"/>
        <end position="648"/>
    </location>
</feature>
<evidence type="ECO:0000313" key="7">
    <source>
        <dbReference type="Proteomes" id="UP001250858"/>
    </source>
</evidence>
<sequence>MTVHEPPTSPDALAAPGVHAVLVGTGHHIAGSALPDLPSVDTTLDDLQRVLHAVCGMAEDRVHRIPADARPEDVVAAVERVVDEATGVVLLLYTGHGLLGPGDELYLATRTSRSAEQVAGAVPYHTLKGLLSRAAGGSVVILDCCFSGLAAAPDDGGRPACPFVSVRPSGSFLLSSASYLALSYAPEGERHTLFGGQLLRLLESGDPAGPPLLTLDHLHTSLARTFRDGPVHPRRQSEGTLDKLVLAPNAAYRAASGPDDVPPADVPCPYPGMKPFPAEESGYFHGRDALVEQLTALVESDAPHPLVLVGASGVGKSSLLRAGLLARLDRRTEPWPVLLLPAPGPRPMHTLADLWARASGRDPKEVRAALDRGRLPPPRPDRPACRLLIVDQFEEVFTRCHDARERARFIGLLTSRRQEGPHVVLSLRADHYGSCLDHPELVRALDHHRLNVPPMTEADLRAAVERPAATAGLGLQPGLTDRLLHDLRGGPEGQAGLPFLAHALRETWLRRSGATLTLAGDQATGGIWKSVTTTTDKLYQGLDPAGRTALRTLLLRMVHVGPDASQDAVRRRIPIDELSPASGRGLLDRLIDARLVSLDQDSAQISHEALLRAWGRLRNWIDEDRTELVLRRQVADAADAWEDADRDQAYLYRGTRLQDARDLLERGRLDRPLDGDFVRAGSVAADAERQREARRTRRLKRTLGGAVLALCAALIATGLAYEQRSQARAHGETARNRQLQAAARANIGGDPRAALLLAVAAYRDAPSPESRATLTDVLTGTQYAGSVEAPGGAAVDSLAYSTDGRTLAVGGGKGVVGLWDASDPGEPSRLAEVVAKESFFLGNPTVWIGDGTSLLLTGADPAAAVGGFSLADRNRPRPRGMAPLPMPGTMEQSQFSPDGRSLATSTVGETRLWSVVPGRGTVRARASIPQRKSNVQAMAFGPDGALLALGRQDGSVELWDVGDPDRPRSLGALDGTGGPTRSLVFGRDGRTLAVASRDAQVRLWDVTRPADARRTAVISGHGGSAEAVALSEDGRLLAVGSTDHTATLWDISGALPVRSAVFTGHDTTVSALAFAPDGRTLASGDPNGSVFFWSLTDRLTPTVAARHVSPSVRSHYPWFEQGVPHALAPEGRLLAVATGERGLSLIPLTGRSAGRPAGVVRTEAPGSLTYGGQNFSADGGRLVTQGPRNVLTVWNVKDPGRPVREFRRDFGPSDSFLPLSVSVSGNLMAVGGHQEVTLWDLARPGTPRRLGTVPGSTRRSCSTPTAGSSRSAPRCTTSPTRAPPPGCRPCPLPTGAPALCTPSRTPSLPTAGRSWWASSADISTTCPTPCGPGSCPRSATAGAKGRTRSAGTADCSRAAAPAPRCSCGTWRTPPRRTPSRRSRWTRRPRRSPSRPTTPS</sequence>
<dbReference type="Pfam" id="PF20703">
    <property type="entry name" value="nSTAND1"/>
    <property type="match status" value="1"/>
</dbReference>
<evidence type="ECO:0000256" key="1">
    <source>
        <dbReference type="ARBA" id="ARBA00022574"/>
    </source>
</evidence>
<dbReference type="InterPro" id="IPR019775">
    <property type="entry name" value="WD40_repeat_CS"/>
</dbReference>
<accession>A0ABY9RRJ6</accession>
<dbReference type="InterPro" id="IPR049052">
    <property type="entry name" value="nSTAND1"/>
</dbReference>
<keyword evidence="7" id="KW-1185">Reference proteome</keyword>
<feature type="repeat" description="WD" evidence="3">
    <location>
        <begin position="1018"/>
        <end position="1059"/>
    </location>
</feature>
<proteinExistence type="predicted"/>
<feature type="region of interest" description="Disordered" evidence="4">
    <location>
        <begin position="1244"/>
        <end position="1286"/>
    </location>
</feature>
<dbReference type="Gene3D" id="3.40.50.1460">
    <property type="match status" value="1"/>
</dbReference>
<dbReference type="SUPFAM" id="SSF82171">
    <property type="entry name" value="DPP6 N-terminal domain-like"/>
    <property type="match status" value="1"/>
</dbReference>
<dbReference type="Pfam" id="PF00400">
    <property type="entry name" value="WD40"/>
    <property type="match status" value="4"/>
</dbReference>
<dbReference type="Proteomes" id="UP001250858">
    <property type="component" value="Chromosome"/>
</dbReference>
<dbReference type="PROSITE" id="PS00678">
    <property type="entry name" value="WD_REPEATS_1"/>
    <property type="match status" value="1"/>
</dbReference>
<dbReference type="EMBL" id="CP133762">
    <property type="protein sequence ID" value="WMX44323.1"/>
    <property type="molecule type" value="Genomic_DNA"/>
</dbReference>
<reference evidence="6 7" key="1">
    <citation type="submission" date="2023-09" db="EMBL/GenBank/DDBJ databases">
        <title>Complete genome of Streptomyces roseicoloratus T14.</title>
        <authorList>
            <person name="Bashizi T."/>
            <person name="Kim M.-J."/>
            <person name="Lee G."/>
            <person name="Tagele S.B."/>
            <person name="Shin J.-H."/>
        </authorList>
    </citation>
    <scope>NUCLEOTIDE SEQUENCE [LARGE SCALE GENOMIC DNA]</scope>
    <source>
        <strain evidence="6 7">T14</strain>
    </source>
</reference>
<organism evidence="6 7">
    <name type="scientific">Streptomyces roseicoloratus</name>
    <dbReference type="NCBI Taxonomy" id="2508722"/>
    <lineage>
        <taxon>Bacteria</taxon>
        <taxon>Bacillati</taxon>
        <taxon>Actinomycetota</taxon>
        <taxon>Actinomycetes</taxon>
        <taxon>Kitasatosporales</taxon>
        <taxon>Streptomycetaceae</taxon>
        <taxon>Streptomyces</taxon>
    </lineage>
</organism>
<protein>
    <submittedName>
        <fullName evidence="6">Caspase family protein</fullName>
    </submittedName>
</protein>
<evidence type="ECO:0000259" key="5">
    <source>
        <dbReference type="Pfam" id="PF20703"/>
    </source>
</evidence>
<feature type="compositionally biased region" description="Polar residues" evidence="4">
    <location>
        <begin position="1254"/>
        <end position="1278"/>
    </location>
</feature>
<dbReference type="InterPro" id="IPR027417">
    <property type="entry name" value="P-loop_NTPase"/>
</dbReference>
<keyword evidence="1 3" id="KW-0853">WD repeat</keyword>
<dbReference type="SUPFAM" id="SSF50978">
    <property type="entry name" value="WD40 repeat-like"/>
    <property type="match status" value="1"/>
</dbReference>
<dbReference type="PANTHER" id="PTHR19879">
    <property type="entry name" value="TRANSCRIPTION INITIATION FACTOR TFIID"/>
    <property type="match status" value="1"/>
</dbReference>
<name>A0ABY9RRJ6_9ACTN</name>
<dbReference type="PANTHER" id="PTHR19879:SF9">
    <property type="entry name" value="TRANSCRIPTION INITIATION FACTOR TFIID SUBUNIT 5"/>
    <property type="match status" value="1"/>
</dbReference>
<dbReference type="Gene3D" id="2.130.10.10">
    <property type="entry name" value="YVTN repeat-like/Quinoprotein amine dehydrogenase"/>
    <property type="match status" value="3"/>
</dbReference>
<dbReference type="RefSeq" id="WP_309547952.1">
    <property type="nucleotide sequence ID" value="NZ_CP133762.1"/>
</dbReference>
<dbReference type="InterPro" id="IPR015943">
    <property type="entry name" value="WD40/YVTN_repeat-like_dom_sf"/>
</dbReference>